<organism evidence="4">
    <name type="scientific">Hottentotta judaicus</name>
    <name type="common">Black scorpion</name>
    <name type="synonym">Buthotus judaicus</name>
    <dbReference type="NCBI Taxonomy" id="6863"/>
    <lineage>
        <taxon>Eukaryota</taxon>
        <taxon>Metazoa</taxon>
        <taxon>Ecdysozoa</taxon>
        <taxon>Arthropoda</taxon>
        <taxon>Chelicerata</taxon>
        <taxon>Arachnida</taxon>
        <taxon>Scorpiones</taxon>
        <taxon>Buthida</taxon>
        <taxon>Buthoidea</taxon>
        <taxon>Buthidae</taxon>
        <taxon>Hottentotta</taxon>
    </lineage>
</organism>
<accession>F1CJ09</accession>
<reference evidence="4" key="1">
    <citation type="journal article" date="2011" name="Toxicon">
        <title>The tale of a resting gland: transcriptome of a replete venom gland from the scorpion Hottentotta judaicus.</title>
        <authorList>
            <person name="Morgenstern D."/>
            <person name="Rohde B.H."/>
            <person name="King G.F."/>
            <person name="Tal T."/>
            <person name="Sher D."/>
            <person name="Zlotkin E."/>
        </authorList>
    </citation>
    <scope>NUCLEOTIDE SEQUENCE</scope>
    <source>
        <tissue evidence="4">Telson</tissue>
    </source>
</reference>
<dbReference type="EMBL" id="HQ288118">
    <property type="protein sequence ID" value="ADY39540.1"/>
    <property type="molecule type" value="mRNA"/>
</dbReference>
<dbReference type="PANTHER" id="PTHR33562">
    <property type="entry name" value="ATILLA, ISOFORM B-RELATED-RELATED"/>
    <property type="match status" value="1"/>
</dbReference>
<proteinExistence type="evidence at transcript level"/>
<evidence type="ECO:0000256" key="3">
    <source>
        <dbReference type="SAM" id="SignalP"/>
    </source>
</evidence>
<dbReference type="Pfam" id="PF17064">
    <property type="entry name" value="QVR"/>
    <property type="match status" value="1"/>
</dbReference>
<protein>
    <submittedName>
        <fullName evidence="4">Hypothetical secreted protein</fullName>
    </submittedName>
</protein>
<evidence type="ECO:0000313" key="4">
    <source>
        <dbReference type="EMBL" id="ADY39540.1"/>
    </source>
</evidence>
<sequence length="143" mass="16190">MIYIHAIFVTFMLTILHLATASENEPAVCYVCNTFTDENCERGNLSPKHLKNCSDFKMGSKYTACRIIEQNVDFKMLNMEPNSRIIRQCSEWDGARPCYYRGGFGGRVNVCHCKGEGCNSADIPKSIIFTIFLSLAFTLRVLL</sequence>
<dbReference type="GO" id="GO:0030431">
    <property type="term" value="P:sleep"/>
    <property type="evidence" value="ECO:0007669"/>
    <property type="project" value="InterPro"/>
</dbReference>
<dbReference type="AlphaFoldDB" id="F1CJ09"/>
<dbReference type="InterPro" id="IPR031424">
    <property type="entry name" value="QVR-like"/>
</dbReference>
<dbReference type="InterPro" id="IPR050975">
    <property type="entry name" value="Sleep_regulator"/>
</dbReference>
<feature type="signal peptide" evidence="3">
    <location>
        <begin position="1"/>
        <end position="21"/>
    </location>
</feature>
<evidence type="ECO:0000256" key="1">
    <source>
        <dbReference type="ARBA" id="ARBA00022729"/>
    </source>
</evidence>
<feature type="chain" id="PRO_5003264111" evidence="3">
    <location>
        <begin position="22"/>
        <end position="143"/>
    </location>
</feature>
<name>F1CJ09_HOTJU</name>
<evidence type="ECO:0000256" key="2">
    <source>
        <dbReference type="ARBA" id="ARBA00023180"/>
    </source>
</evidence>
<dbReference type="CDD" id="cd00117">
    <property type="entry name" value="TFP"/>
    <property type="match status" value="1"/>
</dbReference>
<keyword evidence="2" id="KW-0325">Glycoprotein</keyword>
<dbReference type="PANTHER" id="PTHR33562:SF14">
    <property type="entry name" value="PROTEIN QUIVER"/>
    <property type="match status" value="1"/>
</dbReference>
<dbReference type="GO" id="GO:0032222">
    <property type="term" value="P:regulation of synaptic transmission, cholinergic"/>
    <property type="evidence" value="ECO:0007669"/>
    <property type="project" value="InterPro"/>
</dbReference>
<keyword evidence="1 3" id="KW-0732">Signal</keyword>